<protein>
    <recommendedName>
        <fullName evidence="6">S-protein homolog</fullName>
    </recommendedName>
</protein>
<accession>A0A7G2E8X7</accession>
<dbReference type="PANTHER" id="PTHR31232:SF113">
    <property type="entry name" value="S-PROTEIN HOMOLOG-RELATED"/>
    <property type="match status" value="1"/>
</dbReference>
<evidence type="ECO:0000256" key="1">
    <source>
        <dbReference type="ARBA" id="ARBA00004613"/>
    </source>
</evidence>
<evidence type="ECO:0000313" key="7">
    <source>
        <dbReference type="EMBL" id="CAD5318083.1"/>
    </source>
</evidence>
<proteinExistence type="inferred from homology"/>
<feature type="chain" id="PRO_5029038369" description="S-protein homolog" evidence="6">
    <location>
        <begin position="21"/>
        <end position="181"/>
    </location>
</feature>
<evidence type="ECO:0000256" key="4">
    <source>
        <dbReference type="ARBA" id="ARBA00022525"/>
    </source>
</evidence>
<dbReference type="InterPro" id="IPR010264">
    <property type="entry name" value="Self-incomp_S1"/>
</dbReference>
<keyword evidence="5 6" id="KW-0732">Signal</keyword>
<organism evidence="7 8">
    <name type="scientific">Arabidopsis thaliana</name>
    <name type="common">Mouse-ear cress</name>
    <dbReference type="NCBI Taxonomy" id="3702"/>
    <lineage>
        <taxon>Eukaryota</taxon>
        <taxon>Viridiplantae</taxon>
        <taxon>Streptophyta</taxon>
        <taxon>Embryophyta</taxon>
        <taxon>Tracheophyta</taxon>
        <taxon>Spermatophyta</taxon>
        <taxon>Magnoliopsida</taxon>
        <taxon>eudicotyledons</taxon>
        <taxon>Gunneridae</taxon>
        <taxon>Pentapetalae</taxon>
        <taxon>rosids</taxon>
        <taxon>malvids</taxon>
        <taxon>Brassicales</taxon>
        <taxon>Brassicaceae</taxon>
        <taxon>Camelineae</taxon>
        <taxon>Arabidopsis</taxon>
    </lineage>
</organism>
<reference evidence="7 8" key="1">
    <citation type="submission" date="2020-09" db="EMBL/GenBank/DDBJ databases">
        <authorList>
            <person name="Ashkenazy H."/>
        </authorList>
    </citation>
    <scope>NUCLEOTIDE SEQUENCE [LARGE SCALE GENOMIC DNA]</scope>
    <source>
        <strain evidence="8">cv. Cdm-0</strain>
    </source>
</reference>
<evidence type="ECO:0000256" key="2">
    <source>
        <dbReference type="ARBA" id="ARBA00005581"/>
    </source>
</evidence>
<gene>
    <name evidence="7" type="ORF">AT9943_LOCUS6323</name>
</gene>
<dbReference type="AlphaFoldDB" id="A0A7G2E8X7"/>
<dbReference type="EMBL" id="LR881467">
    <property type="protein sequence ID" value="CAD5318083.1"/>
    <property type="molecule type" value="Genomic_DNA"/>
</dbReference>
<dbReference type="GO" id="GO:0005576">
    <property type="term" value="C:extracellular region"/>
    <property type="evidence" value="ECO:0007669"/>
    <property type="project" value="UniProtKB-SubCell"/>
</dbReference>
<evidence type="ECO:0000256" key="3">
    <source>
        <dbReference type="ARBA" id="ARBA00022471"/>
    </source>
</evidence>
<evidence type="ECO:0000256" key="5">
    <source>
        <dbReference type="ARBA" id="ARBA00022729"/>
    </source>
</evidence>
<dbReference type="Pfam" id="PF05938">
    <property type="entry name" value="Self-incomp_S1"/>
    <property type="match status" value="1"/>
</dbReference>
<comment type="similarity">
    <text evidence="2 6">Belongs to the plant self-incompatibility (S1) protein family.</text>
</comment>
<dbReference type="GO" id="GO:0060320">
    <property type="term" value="P:rejection of self pollen"/>
    <property type="evidence" value="ECO:0007669"/>
    <property type="project" value="UniProtKB-KW"/>
</dbReference>
<evidence type="ECO:0000256" key="6">
    <source>
        <dbReference type="RuleBase" id="RU367044"/>
    </source>
</evidence>
<feature type="signal peptide" evidence="6">
    <location>
        <begin position="1"/>
        <end position="20"/>
    </location>
</feature>
<dbReference type="PANTHER" id="PTHR31232">
    <property type="match status" value="1"/>
</dbReference>
<keyword evidence="3 6" id="KW-0713">Self-incompatibility</keyword>
<sequence>MNHLIIFTLVIAIHFSFNEACNTPNVVEIHNQLAPGKLLKHHCRGSINEQDKGVQYLKVNQNFTIVFSDVSNRRERTVWTCMLNHGDKMEFHFNLQVYRAAATERCNQYRSWTAKPDGIWFRRDRNKPSGHVHEAPMSSLKDHVPKVMEKGEFDEIVDKEILNDLGGDDDLVLRRSHVKVF</sequence>
<comment type="subcellular location">
    <subcellularLocation>
        <location evidence="1 6">Secreted</location>
    </subcellularLocation>
</comment>
<dbReference type="Proteomes" id="UP000516314">
    <property type="component" value="Chromosome 2"/>
</dbReference>
<name>A0A7G2E8X7_ARATH</name>
<keyword evidence="4 6" id="KW-0964">Secreted</keyword>
<evidence type="ECO:0000313" key="8">
    <source>
        <dbReference type="Proteomes" id="UP000516314"/>
    </source>
</evidence>